<feature type="transmembrane region" description="Helical" evidence="1">
    <location>
        <begin position="20"/>
        <end position="41"/>
    </location>
</feature>
<gene>
    <name evidence="3" type="ORF">POLS_LOCUS1972</name>
</gene>
<feature type="transmembrane region" description="Helical" evidence="1">
    <location>
        <begin position="86"/>
        <end position="108"/>
    </location>
</feature>
<reference evidence="3" key="1">
    <citation type="submission" date="2021-07" db="EMBL/GenBank/DDBJ databases">
        <authorList>
            <person name="Branca A.L. A."/>
        </authorList>
    </citation>
    <scope>NUCLEOTIDE SEQUENCE</scope>
</reference>
<dbReference type="Proteomes" id="UP001153618">
    <property type="component" value="Unassembled WGS sequence"/>
</dbReference>
<keyword evidence="4" id="KW-1185">Reference proteome</keyword>
<dbReference type="EMBL" id="CAJVOS010000012">
    <property type="protein sequence ID" value="CAG8005248.1"/>
    <property type="molecule type" value="Genomic_DNA"/>
</dbReference>
<sequence length="356" mass="39935">MDSTISVLPSEAYDIITKNIFIVETIAMFSISAAGPAEVVVAIFESFKRYRGLYFWSMQIAAWGILVHAIAAQIRFLSYASNLAMTIPFAIGWICMVTGQAVVLYSRLHLVVHDVRHIRWVLWMIIASFFILHAPMTGLFFCLNLGDTRCIHPAAIYDRLQIVGFALQDTIICAIYIREALMALKPIFAIRGHSGRRVIYWLLFVNVFGIILDILIIITEFKVHYIAVGFKTVAYSIKLKLEFFALTQLRELTRTYPCSLCQGLEGQARGSSEANIFNVPVNHDHPTVQVGTLPSFVGTISPPPPQSTHSSNYDFHEALRQAVSTENSIHVHTDTISPIRSDTRSTVEMTLLEAPK</sequence>
<keyword evidence="1" id="KW-0812">Transmembrane</keyword>
<evidence type="ECO:0000313" key="3">
    <source>
        <dbReference type="EMBL" id="CAG8005248.1"/>
    </source>
</evidence>
<feature type="transmembrane region" description="Helical" evidence="1">
    <location>
        <begin position="120"/>
        <end position="140"/>
    </location>
</feature>
<feature type="transmembrane region" description="Helical" evidence="1">
    <location>
        <begin position="160"/>
        <end position="177"/>
    </location>
</feature>
<evidence type="ECO:0000256" key="1">
    <source>
        <dbReference type="SAM" id="Phobius"/>
    </source>
</evidence>
<dbReference type="AlphaFoldDB" id="A0A9W4MQ01"/>
<dbReference type="InterPro" id="IPR056120">
    <property type="entry name" value="DUF7703"/>
</dbReference>
<comment type="caution">
    <text evidence="3">The sequence shown here is derived from an EMBL/GenBank/DDBJ whole genome shotgun (WGS) entry which is preliminary data.</text>
</comment>
<proteinExistence type="predicted"/>
<dbReference type="OrthoDB" id="405906at2759"/>
<keyword evidence="1" id="KW-0472">Membrane</keyword>
<feature type="transmembrane region" description="Helical" evidence="1">
    <location>
        <begin position="53"/>
        <end position="74"/>
    </location>
</feature>
<dbReference type="Pfam" id="PF24802">
    <property type="entry name" value="DUF7703"/>
    <property type="match status" value="1"/>
</dbReference>
<evidence type="ECO:0000259" key="2">
    <source>
        <dbReference type="Pfam" id="PF24802"/>
    </source>
</evidence>
<feature type="transmembrane region" description="Helical" evidence="1">
    <location>
        <begin position="198"/>
        <end position="218"/>
    </location>
</feature>
<name>A0A9W4MQ01_PENOL</name>
<evidence type="ECO:0000313" key="4">
    <source>
        <dbReference type="Proteomes" id="UP001153618"/>
    </source>
</evidence>
<dbReference type="PANTHER" id="PTHR37013">
    <property type="entry name" value="INTEGRAL MEMBRANE PROTEIN (AFU_ORTHOLOGUE AFUA_1G05950)-RELATED"/>
    <property type="match status" value="1"/>
</dbReference>
<dbReference type="PANTHER" id="PTHR37013:SF3">
    <property type="entry name" value="INTEGRAL MEMBRANE PROTEIN (AFU_ORTHOLOGUE AFUA_1G05950)"/>
    <property type="match status" value="1"/>
</dbReference>
<protein>
    <recommendedName>
        <fullName evidence="2">DUF7703 domain-containing protein</fullName>
    </recommendedName>
</protein>
<keyword evidence="1" id="KW-1133">Transmembrane helix</keyword>
<feature type="domain" description="DUF7703" evidence="2">
    <location>
        <begin position="30"/>
        <end position="263"/>
    </location>
</feature>
<accession>A0A9W4MQ01</accession>
<organism evidence="3 4">
    <name type="scientific">Penicillium olsonii</name>
    <dbReference type="NCBI Taxonomy" id="99116"/>
    <lineage>
        <taxon>Eukaryota</taxon>
        <taxon>Fungi</taxon>
        <taxon>Dikarya</taxon>
        <taxon>Ascomycota</taxon>
        <taxon>Pezizomycotina</taxon>
        <taxon>Eurotiomycetes</taxon>
        <taxon>Eurotiomycetidae</taxon>
        <taxon>Eurotiales</taxon>
        <taxon>Aspergillaceae</taxon>
        <taxon>Penicillium</taxon>
    </lineage>
</organism>